<dbReference type="Proteomes" id="UP001529510">
    <property type="component" value="Unassembled WGS sequence"/>
</dbReference>
<comment type="caution">
    <text evidence="1">The sequence shown here is derived from an EMBL/GenBank/DDBJ whole genome shotgun (WGS) entry which is preliminary data.</text>
</comment>
<evidence type="ECO:0000313" key="2">
    <source>
        <dbReference type="Proteomes" id="UP001529510"/>
    </source>
</evidence>
<dbReference type="Gene3D" id="1.25.40.20">
    <property type="entry name" value="Ankyrin repeat-containing domain"/>
    <property type="match status" value="1"/>
</dbReference>
<gene>
    <name evidence="1" type="ORF">M9458_032695</name>
</gene>
<proteinExistence type="predicted"/>
<feature type="non-terminal residue" evidence="1">
    <location>
        <position position="1"/>
    </location>
</feature>
<dbReference type="AlphaFoldDB" id="A0ABD0PE86"/>
<sequence>NSILHLLVLQPNKTTACQVFDLLMSQDADLDPTIPLDMVPNYRGLTPFKLAAKEGNLV</sequence>
<protein>
    <submittedName>
        <fullName evidence="1">Uncharacterized protein</fullName>
    </submittedName>
</protein>
<name>A0ABD0PE86_CIRMR</name>
<reference evidence="1 2" key="1">
    <citation type="submission" date="2024-05" db="EMBL/GenBank/DDBJ databases">
        <title>Genome sequencing and assembly of Indian major carp, Cirrhinus mrigala (Hamilton, 1822).</title>
        <authorList>
            <person name="Mohindra V."/>
            <person name="Chowdhury L.M."/>
            <person name="Lal K."/>
            <person name="Jena J.K."/>
        </authorList>
    </citation>
    <scope>NUCLEOTIDE SEQUENCE [LARGE SCALE GENOMIC DNA]</scope>
    <source>
        <strain evidence="1">CM1030</strain>
        <tissue evidence="1">Blood</tissue>
    </source>
</reference>
<evidence type="ECO:0000313" key="1">
    <source>
        <dbReference type="EMBL" id="KAL0172384.1"/>
    </source>
</evidence>
<accession>A0ABD0PE86</accession>
<feature type="non-terminal residue" evidence="1">
    <location>
        <position position="58"/>
    </location>
</feature>
<dbReference type="EMBL" id="JAMKFB020000016">
    <property type="protein sequence ID" value="KAL0172384.1"/>
    <property type="molecule type" value="Genomic_DNA"/>
</dbReference>
<keyword evidence="2" id="KW-1185">Reference proteome</keyword>
<organism evidence="1 2">
    <name type="scientific">Cirrhinus mrigala</name>
    <name type="common">Mrigala</name>
    <dbReference type="NCBI Taxonomy" id="683832"/>
    <lineage>
        <taxon>Eukaryota</taxon>
        <taxon>Metazoa</taxon>
        <taxon>Chordata</taxon>
        <taxon>Craniata</taxon>
        <taxon>Vertebrata</taxon>
        <taxon>Euteleostomi</taxon>
        <taxon>Actinopterygii</taxon>
        <taxon>Neopterygii</taxon>
        <taxon>Teleostei</taxon>
        <taxon>Ostariophysi</taxon>
        <taxon>Cypriniformes</taxon>
        <taxon>Cyprinidae</taxon>
        <taxon>Labeoninae</taxon>
        <taxon>Labeonini</taxon>
        <taxon>Cirrhinus</taxon>
    </lineage>
</organism>
<dbReference type="InterPro" id="IPR036770">
    <property type="entry name" value="Ankyrin_rpt-contain_sf"/>
</dbReference>